<feature type="non-terminal residue" evidence="1">
    <location>
        <position position="1"/>
    </location>
</feature>
<dbReference type="EMBL" id="CACQ02002236">
    <property type="protein sequence ID" value="CCF36967.1"/>
    <property type="molecule type" value="Genomic_DNA"/>
</dbReference>
<name>H1V9R4_COLHI</name>
<gene>
    <name evidence="1" type="ORF">CH063_08406</name>
</gene>
<evidence type="ECO:0000313" key="2">
    <source>
        <dbReference type="Proteomes" id="UP000007174"/>
    </source>
</evidence>
<protein>
    <submittedName>
        <fullName evidence="1">Uncharacterized protein</fullName>
    </submittedName>
</protein>
<reference evidence="2" key="1">
    <citation type="journal article" date="2012" name="Nat. Genet.">
        <title>Lifestyle transitions in plant pathogenic Colletotrichum fungi deciphered by genome and transcriptome analyses.</title>
        <authorList>
            <person name="O'Connell R.J."/>
            <person name="Thon M.R."/>
            <person name="Hacquard S."/>
            <person name="Amyotte S.G."/>
            <person name="Kleemann J."/>
            <person name="Torres M.F."/>
            <person name="Damm U."/>
            <person name="Buiate E.A."/>
            <person name="Epstein L."/>
            <person name="Alkan N."/>
            <person name="Altmueller J."/>
            <person name="Alvarado-Balderrama L."/>
            <person name="Bauser C.A."/>
            <person name="Becker C."/>
            <person name="Birren B.W."/>
            <person name="Chen Z."/>
            <person name="Choi J."/>
            <person name="Crouch J.A."/>
            <person name="Duvick J.P."/>
            <person name="Farman M.A."/>
            <person name="Gan P."/>
            <person name="Heiman D."/>
            <person name="Henrissat B."/>
            <person name="Howard R.J."/>
            <person name="Kabbage M."/>
            <person name="Koch C."/>
            <person name="Kracher B."/>
            <person name="Kubo Y."/>
            <person name="Law A.D."/>
            <person name="Lebrun M.-H."/>
            <person name="Lee Y.-H."/>
            <person name="Miyara I."/>
            <person name="Moore N."/>
            <person name="Neumann U."/>
            <person name="Nordstroem K."/>
            <person name="Panaccione D.G."/>
            <person name="Panstruga R."/>
            <person name="Place M."/>
            <person name="Proctor R.H."/>
            <person name="Prusky D."/>
            <person name="Rech G."/>
            <person name="Reinhardt R."/>
            <person name="Rollins J.A."/>
            <person name="Rounsley S."/>
            <person name="Schardl C.L."/>
            <person name="Schwartz D.C."/>
            <person name="Shenoy N."/>
            <person name="Shirasu K."/>
            <person name="Sikhakolli U.R."/>
            <person name="Stueber K."/>
            <person name="Sukno S.A."/>
            <person name="Sweigard J.A."/>
            <person name="Takano Y."/>
            <person name="Takahara H."/>
            <person name="Trail F."/>
            <person name="van der Does H.C."/>
            <person name="Voll L.M."/>
            <person name="Will I."/>
            <person name="Young S."/>
            <person name="Zeng Q."/>
            <person name="Zhang J."/>
            <person name="Zhou S."/>
            <person name="Dickman M.B."/>
            <person name="Schulze-Lefert P."/>
            <person name="Ver Loren van Themaat E."/>
            <person name="Ma L.-J."/>
            <person name="Vaillancourt L.J."/>
        </authorList>
    </citation>
    <scope>NUCLEOTIDE SEQUENCE [LARGE SCALE GENOMIC DNA]</scope>
    <source>
        <strain evidence="2">IMI 349063</strain>
    </source>
</reference>
<organism evidence="1 2">
    <name type="scientific">Colletotrichum higginsianum (strain IMI 349063)</name>
    <name type="common">Crucifer anthracnose fungus</name>
    <dbReference type="NCBI Taxonomy" id="759273"/>
    <lineage>
        <taxon>Eukaryota</taxon>
        <taxon>Fungi</taxon>
        <taxon>Dikarya</taxon>
        <taxon>Ascomycota</taxon>
        <taxon>Pezizomycotina</taxon>
        <taxon>Sordariomycetes</taxon>
        <taxon>Hypocreomycetidae</taxon>
        <taxon>Glomerellales</taxon>
        <taxon>Glomerellaceae</taxon>
        <taxon>Colletotrichum</taxon>
        <taxon>Colletotrichum destructivum species complex</taxon>
    </lineage>
</organism>
<sequence length="72" mass="8078">RRNKRRYECQTVAMCGTAPFPPEQEAPNGPPRHVLVATSSPCTRRLSFMTMITGEPGHVLFTSEFNLRGDTQ</sequence>
<evidence type="ECO:0000313" key="1">
    <source>
        <dbReference type="EMBL" id="CCF36967.1"/>
    </source>
</evidence>
<accession>H1V9R4</accession>
<proteinExistence type="predicted"/>
<dbReference type="HOGENOM" id="CLU_2729071_0_0_1"/>
<dbReference type="Proteomes" id="UP000007174">
    <property type="component" value="Unassembled WGS sequence"/>
</dbReference>
<dbReference type="AlphaFoldDB" id="H1V9R4"/>